<keyword evidence="10" id="KW-1185">Reference proteome</keyword>
<comment type="subcellular location">
    <subcellularLocation>
        <location evidence="1">Membrane</location>
        <topology evidence="1">Multi-pass membrane protein</topology>
    </subcellularLocation>
</comment>
<feature type="compositionally biased region" description="Basic and acidic residues" evidence="5">
    <location>
        <begin position="645"/>
        <end position="659"/>
    </location>
</feature>
<feature type="compositionally biased region" description="Polar residues" evidence="5">
    <location>
        <begin position="831"/>
        <end position="842"/>
    </location>
</feature>
<feature type="region of interest" description="Disordered" evidence="5">
    <location>
        <begin position="795"/>
        <end position="986"/>
    </location>
</feature>
<feature type="region of interest" description="Disordered" evidence="5">
    <location>
        <begin position="1202"/>
        <end position="1256"/>
    </location>
</feature>
<feature type="compositionally biased region" description="Polar residues" evidence="5">
    <location>
        <begin position="871"/>
        <end position="895"/>
    </location>
</feature>
<feature type="compositionally biased region" description="Basic and acidic residues" evidence="5">
    <location>
        <begin position="1208"/>
        <end position="1233"/>
    </location>
</feature>
<feature type="region of interest" description="Disordered" evidence="5">
    <location>
        <begin position="567"/>
        <end position="781"/>
    </location>
</feature>
<feature type="transmembrane region" description="Helical" evidence="6">
    <location>
        <begin position="182"/>
        <end position="205"/>
    </location>
</feature>
<dbReference type="AlphaFoldDB" id="M7SQQ1"/>
<feature type="compositionally biased region" description="Polar residues" evidence="5">
    <location>
        <begin position="99"/>
        <end position="110"/>
    </location>
</feature>
<protein>
    <recommendedName>
        <fullName evidence="8">TM7S3/TM198-like domain-containing protein</fullName>
    </recommendedName>
</protein>
<dbReference type="OrthoDB" id="102260at2759"/>
<feature type="compositionally biased region" description="Basic and acidic residues" evidence="5">
    <location>
        <begin position="1240"/>
        <end position="1256"/>
    </location>
</feature>
<feature type="compositionally biased region" description="Low complexity" evidence="5">
    <location>
        <begin position="756"/>
        <end position="769"/>
    </location>
</feature>
<evidence type="ECO:0000256" key="6">
    <source>
        <dbReference type="SAM" id="Phobius"/>
    </source>
</evidence>
<evidence type="ECO:0000313" key="9">
    <source>
        <dbReference type="EMBL" id="EMR66823.1"/>
    </source>
</evidence>
<dbReference type="Pfam" id="PF13886">
    <property type="entry name" value="TM7S3_TM198"/>
    <property type="match status" value="1"/>
</dbReference>
<keyword evidence="3 6" id="KW-1133">Transmembrane helix</keyword>
<feature type="compositionally biased region" description="Basic and acidic residues" evidence="5">
    <location>
        <begin position="373"/>
        <end position="382"/>
    </location>
</feature>
<dbReference type="EMBL" id="KB706581">
    <property type="protein sequence ID" value="EMR66823.1"/>
    <property type="molecule type" value="Genomic_DNA"/>
</dbReference>
<feature type="chain" id="PRO_5004084999" description="TM7S3/TM198-like domain-containing protein" evidence="7">
    <location>
        <begin position="24"/>
        <end position="1256"/>
    </location>
</feature>
<name>M7SQQ1_EUTLA</name>
<evidence type="ECO:0000256" key="4">
    <source>
        <dbReference type="ARBA" id="ARBA00023136"/>
    </source>
</evidence>
<feature type="signal peptide" evidence="7">
    <location>
        <begin position="1"/>
        <end position="23"/>
    </location>
</feature>
<feature type="transmembrane region" description="Helical" evidence="6">
    <location>
        <begin position="153"/>
        <end position="176"/>
    </location>
</feature>
<keyword evidence="7" id="KW-0732">Signal</keyword>
<feature type="transmembrane region" description="Helical" evidence="6">
    <location>
        <begin position="240"/>
        <end position="256"/>
    </location>
</feature>
<keyword evidence="2 6" id="KW-0812">Transmembrane</keyword>
<proteinExistence type="predicted"/>
<dbReference type="OMA" id="VQSYRTN"/>
<feature type="region of interest" description="Disordered" evidence="5">
    <location>
        <begin position="356"/>
        <end position="524"/>
    </location>
</feature>
<evidence type="ECO:0000256" key="3">
    <source>
        <dbReference type="ARBA" id="ARBA00022989"/>
    </source>
</evidence>
<feature type="compositionally biased region" description="Basic and acidic residues" evidence="5">
    <location>
        <begin position="812"/>
        <end position="822"/>
    </location>
</feature>
<feature type="compositionally biased region" description="Polar residues" evidence="5">
    <location>
        <begin position="1112"/>
        <end position="1121"/>
    </location>
</feature>
<dbReference type="eggNOG" id="ENOG502RXUE">
    <property type="taxonomic scope" value="Eukaryota"/>
</dbReference>
<evidence type="ECO:0000259" key="8">
    <source>
        <dbReference type="Pfam" id="PF13886"/>
    </source>
</evidence>
<dbReference type="Proteomes" id="UP000012174">
    <property type="component" value="Unassembled WGS sequence"/>
</dbReference>
<feature type="compositionally biased region" description="Pro residues" evidence="5">
    <location>
        <begin position="966"/>
        <end position="981"/>
    </location>
</feature>
<feature type="region of interest" description="Disordered" evidence="5">
    <location>
        <begin position="31"/>
        <end position="112"/>
    </location>
</feature>
<feature type="domain" description="TM7S3/TM198-like" evidence="8">
    <location>
        <begin position="133"/>
        <end position="336"/>
    </location>
</feature>
<dbReference type="GO" id="GO:0016020">
    <property type="term" value="C:membrane"/>
    <property type="evidence" value="ECO:0007669"/>
    <property type="project" value="UniProtKB-SubCell"/>
</dbReference>
<feature type="compositionally biased region" description="Low complexity" evidence="5">
    <location>
        <begin position="35"/>
        <end position="98"/>
    </location>
</feature>
<dbReference type="KEGG" id="ela:UCREL1_6190"/>
<evidence type="ECO:0000256" key="2">
    <source>
        <dbReference type="ARBA" id="ARBA00022692"/>
    </source>
</evidence>
<feature type="transmembrane region" description="Helical" evidence="6">
    <location>
        <begin position="212"/>
        <end position="228"/>
    </location>
</feature>
<keyword evidence="4 6" id="KW-0472">Membrane</keyword>
<reference evidence="10" key="1">
    <citation type="journal article" date="2013" name="Genome Announc.">
        <title>Draft genome sequence of the grapevine dieback fungus Eutypa lata UCR-EL1.</title>
        <authorList>
            <person name="Blanco-Ulate B."/>
            <person name="Rolshausen P.E."/>
            <person name="Cantu D."/>
        </authorList>
    </citation>
    <scope>NUCLEOTIDE SEQUENCE [LARGE SCALE GENOMIC DNA]</scope>
    <source>
        <strain evidence="10">UCR-EL1</strain>
    </source>
</reference>
<feature type="region of interest" description="Disordered" evidence="5">
    <location>
        <begin position="1083"/>
        <end position="1121"/>
    </location>
</feature>
<sequence length="1256" mass="135071">MQRKWLRICAILCIAICLSQVEGAKLSVVRRQEDTTTQDAATTITPTSTSGGEDEQQMSTTQGSSETSEPTSTSIKASSTGEITSSTTSLSPTSAPSAINGNTPKNTTGTDAFVAPGELPLEPQLTPGWGVAGAIMLITGAGFTLIGIKNGWLLTFFSSAFLTSLCTAILIVYVMSPPIPDAVQGGFVVAVVITGLILGGAATLFRELTEGFGCLLGGFCVSMWLLTLKEGGLLTETTQKIIFICAFTAGGYAFYFSHYTRGYALMGLNSFSGATVTVLGIDCFTKAGLKEYWAYIWNLNKSLFPLNTTTYPLTKVIRVETALIIIFTVLGVISQLKLWRVIQERRAKRAEELAEEQRQRDAEEANVGQQVEEENKRERRQWEATYGDKPPGTTIGSGDSGVGDIDVEKKGRFSDSTGPAPAPADSEIEMEDLPSSSFNSPPMPPKQNVDGLVVADQHEEDGRVTVRVASDDGPTTRDESSKPMSEPEEKVWIAGADGEVRPASVASRTSQSRPKSMGPEVVPLPFNIPYFEEIAERDPADRSSFATIADEDERSIVLNKRLSRASVGNRLSMLSMGSGKLMRSLSGRSLRSQTAKRKSGGFPSRPQSPAQRESSEELVVQRRPSNADSASVAATVDGMSDDDSDRSGGVEVDERRRSMEITAELADRPAVVESNTKGVKMVEEPKPVPEATHHGSRPYSTVETVATDILNPAVMDEPTSKSKRSSTTNTRAKTSASNAEAIEPADEHTADSPKNPRSAAPSVASSRASLTKERLPSGLSRVALSYRTNEWAKHLSQAEAPEPEDLQLNQRPEQEVVVESREPAVPVNVEELQQTAESSSIPTPAPMRASSSASRAAAAPQVPEPVYRSGSRATMNPKSGSPPTQPALTASPTQIPSGGAPVSPVSPLPPAGPQASHSFRMKMGATNRRTSTDVIARPIAEENSEDHHHVNALAQLEGNNKGYSSSPPPEQQGPARPPVPGIVPYASPQTLLGQREMLLRNKSQPMIVSPPIPEYPEHHSGSSSEAGSLYNYRSSSMPMSTPDIDDIPLSQRKELMRQNSVLSVAPTTGSNRANSTMAMHNNNIPRSTPTPLPQLGADTLSFNSHQPKRRSTAPTPTQREAQLASFRSSVAADLRANTPINNPGAGNMNSISNGGRETPFFAGSTSNLIQNIGGGVALSGGGAMLPKERDGEVRRSIDRSRTALLSQKEQEAQRRELEQWEKERSQRAFEEMMRSGNLMDAHREAMRKMQGGVRDR</sequence>
<gene>
    <name evidence="9" type="ORF">UCREL1_6190</name>
</gene>
<feature type="compositionally biased region" description="Low complexity" evidence="5">
    <location>
        <begin position="570"/>
        <end position="592"/>
    </location>
</feature>
<dbReference type="PANTHER" id="PTHR39469:SF1">
    <property type="entry name" value="DUF4203 DOMAIN-CONTAINING PROTEIN"/>
    <property type="match status" value="1"/>
</dbReference>
<dbReference type="HOGENOM" id="CLU_003667_0_0_1"/>
<feature type="compositionally biased region" description="Low complexity" evidence="5">
    <location>
        <begin position="725"/>
        <end position="739"/>
    </location>
</feature>
<evidence type="ECO:0000256" key="1">
    <source>
        <dbReference type="ARBA" id="ARBA00004141"/>
    </source>
</evidence>
<feature type="transmembrane region" description="Helical" evidence="6">
    <location>
        <begin position="128"/>
        <end position="146"/>
    </location>
</feature>
<dbReference type="InterPro" id="IPR025256">
    <property type="entry name" value="TM7S3/TM198-like_dom"/>
</dbReference>
<feature type="compositionally biased region" description="Low complexity" evidence="5">
    <location>
        <begin position="848"/>
        <end position="859"/>
    </location>
</feature>
<feature type="compositionally biased region" description="Basic and acidic residues" evidence="5">
    <location>
        <begin position="474"/>
        <end position="491"/>
    </location>
</feature>
<accession>M7SQQ1</accession>
<feature type="compositionally biased region" description="Basic and acidic residues" evidence="5">
    <location>
        <begin position="680"/>
        <end position="693"/>
    </location>
</feature>
<evidence type="ECO:0000313" key="10">
    <source>
        <dbReference type="Proteomes" id="UP000012174"/>
    </source>
</evidence>
<dbReference type="PANTHER" id="PTHR39469">
    <property type="entry name" value="CHROMOSOME 1, WHOLE GENOME SHOTGUN SEQUENCE"/>
    <property type="match status" value="1"/>
</dbReference>
<organism evidence="9 10">
    <name type="scientific">Eutypa lata (strain UCR-EL1)</name>
    <name type="common">Grapevine dieback disease fungus</name>
    <name type="synonym">Eutypa armeniacae</name>
    <dbReference type="NCBI Taxonomy" id="1287681"/>
    <lineage>
        <taxon>Eukaryota</taxon>
        <taxon>Fungi</taxon>
        <taxon>Dikarya</taxon>
        <taxon>Ascomycota</taxon>
        <taxon>Pezizomycotina</taxon>
        <taxon>Sordariomycetes</taxon>
        <taxon>Xylariomycetidae</taxon>
        <taxon>Xylariales</taxon>
        <taxon>Diatrypaceae</taxon>
        <taxon>Eutypa</taxon>
    </lineage>
</organism>
<evidence type="ECO:0000256" key="7">
    <source>
        <dbReference type="SAM" id="SignalP"/>
    </source>
</evidence>
<evidence type="ECO:0000256" key="5">
    <source>
        <dbReference type="SAM" id="MobiDB-lite"/>
    </source>
</evidence>